<comment type="similarity">
    <text evidence="2">Belongs to the methyl-accepting chemotaxis (MCP) protein family.</text>
</comment>
<organism evidence="5 6">
    <name type="scientific">Sporomusa malonica</name>
    <dbReference type="NCBI Taxonomy" id="112901"/>
    <lineage>
        <taxon>Bacteria</taxon>
        <taxon>Bacillati</taxon>
        <taxon>Bacillota</taxon>
        <taxon>Negativicutes</taxon>
        <taxon>Selenomonadales</taxon>
        <taxon>Sporomusaceae</taxon>
        <taxon>Sporomusa</taxon>
    </lineage>
</organism>
<dbReference type="PROSITE" id="PS50111">
    <property type="entry name" value="CHEMOTAXIS_TRANSDUC_2"/>
    <property type="match status" value="1"/>
</dbReference>
<dbReference type="Gene3D" id="3.30.450.20">
    <property type="entry name" value="PAS domain"/>
    <property type="match status" value="1"/>
</dbReference>
<dbReference type="RefSeq" id="WP_084577847.1">
    <property type="nucleotide sequence ID" value="NZ_CP155572.1"/>
</dbReference>
<evidence type="ECO:0000313" key="6">
    <source>
        <dbReference type="Proteomes" id="UP000192738"/>
    </source>
</evidence>
<dbReference type="Pfam" id="PF22673">
    <property type="entry name" value="MCP-like_PDC_1"/>
    <property type="match status" value="1"/>
</dbReference>
<evidence type="ECO:0000259" key="4">
    <source>
        <dbReference type="PROSITE" id="PS50111"/>
    </source>
</evidence>
<reference evidence="5 6" key="1">
    <citation type="submission" date="2017-04" db="EMBL/GenBank/DDBJ databases">
        <authorList>
            <person name="Afonso C.L."/>
            <person name="Miller P.J."/>
            <person name="Scott M.A."/>
            <person name="Spackman E."/>
            <person name="Goraichik I."/>
            <person name="Dimitrov K.M."/>
            <person name="Suarez D.L."/>
            <person name="Swayne D.E."/>
        </authorList>
    </citation>
    <scope>NUCLEOTIDE SEQUENCE [LARGE SCALE GENOMIC DNA]</scope>
    <source>
        <strain evidence="5 6">DSM 5090</strain>
    </source>
</reference>
<dbReference type="GO" id="GO:0004888">
    <property type="term" value="F:transmembrane signaling receptor activity"/>
    <property type="evidence" value="ECO:0007669"/>
    <property type="project" value="InterPro"/>
</dbReference>
<dbReference type="SMART" id="SM00283">
    <property type="entry name" value="MA"/>
    <property type="match status" value="1"/>
</dbReference>
<dbReference type="PANTHER" id="PTHR32089:SF112">
    <property type="entry name" value="LYSOZYME-LIKE PROTEIN-RELATED"/>
    <property type="match status" value="1"/>
</dbReference>
<evidence type="ECO:0000313" key="5">
    <source>
        <dbReference type="EMBL" id="SMD08832.1"/>
    </source>
</evidence>
<sequence>MFLFIRQNALVITSWLALLAIIAFCSSSLIGTFIAGALATILLSLSLYESASFRRTAEMTLEYLKRGVLGDYLVMEKALTVGRAFAGKMESAIQSGRVDRKEFMAMHKKVLLDNPEFIGISVLFEPNAVDGMDERYKNAEGHDGSGRFIPYYYHKNDGTIGLEPLSALESEDYYTIPRSQKKDSILKPYNFEVNGLNVLMTTIAVPVLSGSRFLGMVGIDIELKDVKEIYGEVVLYKNRFAHLSVEKIEQSISSYNGVFGILGQAIKATSNNQKEILNRLLQTSEQVSQTSDGLKNTAHKSFTAAGALAITIEELAKSTGEQAASTEQGAGMIHQLGEIIGQDQNMLQQLNDATQVVEKMRDEGSAAVRELINRTEERESFANKIKDGIEKTNASAGKINSASQVIQAIASQTNLLALNAAIEAARAGEAGRGFAVVAEEIRKLAEQSSASTQEINGVVQELQQNSQNAVEIMNISARIAHEQEESVNLTGEKFDEIAKAIARTEEIIAILNNSGIKLNEGKKRIIDVFSNLSAIAQQNAAAGQEIAATAGAVTESMERISSESNHLAAIAKELQAAIDKF</sequence>
<name>A0A1W2EHA8_9FIRM</name>
<dbReference type="InterPro" id="IPR004090">
    <property type="entry name" value="Chemotax_Me-accpt_rcpt"/>
</dbReference>
<dbReference type="SUPFAM" id="SSF58104">
    <property type="entry name" value="Methyl-accepting chemotaxis protein (MCP) signaling domain"/>
    <property type="match status" value="1"/>
</dbReference>
<evidence type="ECO:0000256" key="1">
    <source>
        <dbReference type="ARBA" id="ARBA00023224"/>
    </source>
</evidence>
<dbReference type="STRING" id="112901.SAMN04488500_12416"/>
<gene>
    <name evidence="5" type="ORF">SAMN04488500_12416</name>
</gene>
<dbReference type="CDD" id="cd12913">
    <property type="entry name" value="PDC1_MCP_like"/>
    <property type="match status" value="1"/>
</dbReference>
<dbReference type="InterPro" id="IPR004089">
    <property type="entry name" value="MCPsignal_dom"/>
</dbReference>
<evidence type="ECO:0000256" key="3">
    <source>
        <dbReference type="PROSITE-ProRule" id="PRU00284"/>
    </source>
</evidence>
<dbReference type="EMBL" id="FWXI01000024">
    <property type="protein sequence ID" value="SMD08832.1"/>
    <property type="molecule type" value="Genomic_DNA"/>
</dbReference>
<dbReference type="PRINTS" id="PR00260">
    <property type="entry name" value="CHEMTRNSDUCR"/>
</dbReference>
<dbReference type="GO" id="GO:0006935">
    <property type="term" value="P:chemotaxis"/>
    <property type="evidence" value="ECO:0007669"/>
    <property type="project" value="InterPro"/>
</dbReference>
<dbReference type="PANTHER" id="PTHR32089">
    <property type="entry name" value="METHYL-ACCEPTING CHEMOTAXIS PROTEIN MCPB"/>
    <property type="match status" value="1"/>
</dbReference>
<dbReference type="OrthoDB" id="597657at2"/>
<dbReference type="GO" id="GO:0016020">
    <property type="term" value="C:membrane"/>
    <property type="evidence" value="ECO:0007669"/>
    <property type="project" value="InterPro"/>
</dbReference>
<evidence type="ECO:0000256" key="2">
    <source>
        <dbReference type="ARBA" id="ARBA00029447"/>
    </source>
</evidence>
<dbReference type="AlphaFoldDB" id="A0A1W2EHA8"/>
<protein>
    <submittedName>
        <fullName evidence="5">Methyl-accepting chemotaxis protein</fullName>
    </submittedName>
</protein>
<proteinExistence type="inferred from homology"/>
<dbReference type="GO" id="GO:0007165">
    <property type="term" value="P:signal transduction"/>
    <property type="evidence" value="ECO:0007669"/>
    <property type="project" value="UniProtKB-KW"/>
</dbReference>
<feature type="domain" description="Methyl-accepting transducer" evidence="4">
    <location>
        <begin position="297"/>
        <end position="554"/>
    </location>
</feature>
<accession>A0A1W2EHA8</accession>
<keyword evidence="6" id="KW-1185">Reference proteome</keyword>
<dbReference type="Proteomes" id="UP000192738">
    <property type="component" value="Unassembled WGS sequence"/>
</dbReference>
<dbReference type="Pfam" id="PF00015">
    <property type="entry name" value="MCPsignal"/>
    <property type="match status" value="1"/>
</dbReference>
<dbReference type="Gene3D" id="1.10.287.950">
    <property type="entry name" value="Methyl-accepting chemotaxis protein"/>
    <property type="match status" value="1"/>
</dbReference>
<keyword evidence="1 3" id="KW-0807">Transducer</keyword>